<evidence type="ECO:0000256" key="1">
    <source>
        <dbReference type="SAM" id="MobiDB-lite"/>
    </source>
</evidence>
<name>A0ABR2ZDR0_9AGAR</name>
<feature type="compositionally biased region" description="Basic and acidic residues" evidence="1">
    <location>
        <begin position="445"/>
        <end position="474"/>
    </location>
</feature>
<keyword evidence="3" id="KW-1185">Reference proteome</keyword>
<accession>A0ABR2ZDR0</accession>
<comment type="caution">
    <text evidence="2">The sequence shown here is derived from an EMBL/GenBank/DDBJ whole genome shotgun (WGS) entry which is preliminary data.</text>
</comment>
<feature type="compositionally biased region" description="Acidic residues" evidence="1">
    <location>
        <begin position="374"/>
        <end position="385"/>
    </location>
</feature>
<evidence type="ECO:0000313" key="2">
    <source>
        <dbReference type="EMBL" id="KAL0059443.1"/>
    </source>
</evidence>
<sequence length="491" mass="55082">MVPHLQNILEPMDLHLVMPAVLDQWFFSLDGEWTTADLHDAIRYPGHLEDRSALTYDRARFMETSRDTGLFPQLLHYTHVLTNAAKLDKDGTGGLPRVLYKIWERVAQNKLQGIGFPIPFRQINKLLEDPTTSQLGEALGILLLVIWKDSSTESQFLATSMRDVAQYIVASSNKYTLHGIAVANSSPLPRSESQIDLVRQMHLVLIHRKILTHRRDVTSEEDVDQWIEAIDVVRCAGQLRPDFFEAIPGYFPTSLLRLEKDLNSLSLVADIDFDFQYLNSFREHWDKADPSQRERLVCILSQHINNYPQGSDPDTQTGRNDTTDSPLVWSWEGLGLIAFIASRLERETGAIEALAEDIRSVWRAALDHIRGPESPDDTDASDSDSDPSQVQEAIEIESDGRDSSTGSRHNIEEIDESEKNGPRISELIRGVGAERSSPDMGARSDQAEHVDIVSEDVRSEIRSGNERPRSRDDLASTGGKQVGGPDADNNV</sequence>
<organism evidence="2 3">
    <name type="scientific">Marasmius tenuissimus</name>
    <dbReference type="NCBI Taxonomy" id="585030"/>
    <lineage>
        <taxon>Eukaryota</taxon>
        <taxon>Fungi</taxon>
        <taxon>Dikarya</taxon>
        <taxon>Basidiomycota</taxon>
        <taxon>Agaricomycotina</taxon>
        <taxon>Agaricomycetes</taxon>
        <taxon>Agaricomycetidae</taxon>
        <taxon>Agaricales</taxon>
        <taxon>Marasmiineae</taxon>
        <taxon>Marasmiaceae</taxon>
        <taxon>Marasmius</taxon>
    </lineage>
</organism>
<feature type="compositionally biased region" description="Basic and acidic residues" evidence="1">
    <location>
        <begin position="409"/>
        <end position="421"/>
    </location>
</feature>
<gene>
    <name evidence="2" type="ORF">AAF712_013787</name>
</gene>
<evidence type="ECO:0000313" key="3">
    <source>
        <dbReference type="Proteomes" id="UP001437256"/>
    </source>
</evidence>
<reference evidence="2 3" key="1">
    <citation type="submission" date="2024-05" db="EMBL/GenBank/DDBJ databases">
        <title>A draft genome resource for the thread blight pathogen Marasmius tenuissimus strain MS-2.</title>
        <authorList>
            <person name="Yulfo-Soto G.E."/>
            <person name="Baruah I.K."/>
            <person name="Amoako-Attah I."/>
            <person name="Bukari Y."/>
            <person name="Meinhardt L.W."/>
            <person name="Bailey B.A."/>
            <person name="Cohen S.P."/>
        </authorList>
    </citation>
    <scope>NUCLEOTIDE SEQUENCE [LARGE SCALE GENOMIC DNA]</scope>
    <source>
        <strain evidence="2 3">MS-2</strain>
    </source>
</reference>
<proteinExistence type="predicted"/>
<protein>
    <submittedName>
        <fullName evidence="2">Uncharacterized protein</fullName>
    </submittedName>
</protein>
<dbReference type="EMBL" id="JBBXMP010000226">
    <property type="protein sequence ID" value="KAL0059443.1"/>
    <property type="molecule type" value="Genomic_DNA"/>
</dbReference>
<feature type="region of interest" description="Disordered" evidence="1">
    <location>
        <begin position="369"/>
        <end position="491"/>
    </location>
</feature>
<dbReference type="Proteomes" id="UP001437256">
    <property type="component" value="Unassembled WGS sequence"/>
</dbReference>